<protein>
    <submittedName>
        <fullName evidence="3">Flp pilus assembly protein, pilin Flp</fullName>
    </submittedName>
</protein>
<dbReference type="EMBL" id="WKRA01000011">
    <property type="protein sequence ID" value="MSD16083.1"/>
    <property type="molecule type" value="Genomic_DNA"/>
</dbReference>
<dbReference type="Proteomes" id="UP000095492">
    <property type="component" value="Unassembled WGS sequence"/>
</dbReference>
<reference evidence="3 5" key="1">
    <citation type="submission" date="2015-09" db="EMBL/GenBank/DDBJ databases">
        <authorList>
            <consortium name="Pathogen Informatics"/>
        </authorList>
    </citation>
    <scope>NUCLEOTIDE SEQUENCE [LARGE SCALE GENOMIC DNA]</scope>
    <source>
        <strain evidence="3 5">2789STDY5608891</strain>
    </source>
</reference>
<dbReference type="STRING" id="39490.ERS852448_00513"/>
<dbReference type="InterPro" id="IPR031564">
    <property type="entry name" value="Flp1-like"/>
</dbReference>
<keyword evidence="1" id="KW-1133">Transmembrane helix</keyword>
<dbReference type="EMBL" id="CYYA01000003">
    <property type="protein sequence ID" value="CUM79759.1"/>
    <property type="molecule type" value="Genomic_DNA"/>
</dbReference>
<evidence type="ECO:0000256" key="1">
    <source>
        <dbReference type="SAM" id="Phobius"/>
    </source>
</evidence>
<accession>A0A173RQ85</accession>
<sequence length="60" mass="6764">MKKEWLQEMKRFCEEESGVGVVEIILVLVVIVGLILIFKKQLTSLVNKAFSNINDKAGTL</sequence>
<reference evidence="4 6" key="2">
    <citation type="journal article" date="2019" name="Nat. Med.">
        <title>A library of human gut bacterial isolates paired with longitudinal multiomics data enables mechanistic microbiome research.</title>
        <authorList>
            <person name="Poyet M."/>
            <person name="Groussin M."/>
            <person name="Gibbons S.M."/>
            <person name="Avila-Pacheco J."/>
            <person name="Jiang X."/>
            <person name="Kearney S.M."/>
            <person name="Perrotta A.R."/>
            <person name="Berdy B."/>
            <person name="Zhao S."/>
            <person name="Lieberman T.D."/>
            <person name="Swanson P.K."/>
            <person name="Smith M."/>
            <person name="Roesemann S."/>
            <person name="Alexander J.E."/>
            <person name="Rich S.A."/>
            <person name="Livny J."/>
            <person name="Vlamakis H."/>
            <person name="Clish C."/>
            <person name="Bullock K."/>
            <person name="Deik A."/>
            <person name="Scott J."/>
            <person name="Pierce K.A."/>
            <person name="Xavier R.J."/>
            <person name="Alm E.J."/>
        </authorList>
    </citation>
    <scope>NUCLEOTIDE SEQUENCE [LARGE SCALE GENOMIC DNA]</scope>
    <source>
        <strain evidence="4 6">BIOML-A3</strain>
    </source>
</reference>
<feature type="domain" description="Putative Flagellin Flp1-like" evidence="2">
    <location>
        <begin position="11"/>
        <end position="58"/>
    </location>
</feature>
<evidence type="ECO:0000313" key="6">
    <source>
        <dbReference type="Proteomes" id="UP000431304"/>
    </source>
</evidence>
<dbReference type="Pfam" id="PF16982">
    <property type="entry name" value="Flp1_like"/>
    <property type="match status" value="1"/>
</dbReference>
<evidence type="ECO:0000313" key="3">
    <source>
        <dbReference type="EMBL" id="CUM79759.1"/>
    </source>
</evidence>
<dbReference type="GeneID" id="42786095"/>
<feature type="transmembrane region" description="Helical" evidence="1">
    <location>
        <begin position="20"/>
        <end position="38"/>
    </location>
</feature>
<organism evidence="3 5">
    <name type="scientific">Eubacterium ramulus</name>
    <dbReference type="NCBI Taxonomy" id="39490"/>
    <lineage>
        <taxon>Bacteria</taxon>
        <taxon>Bacillati</taxon>
        <taxon>Bacillota</taxon>
        <taxon>Clostridia</taxon>
        <taxon>Eubacteriales</taxon>
        <taxon>Eubacteriaceae</taxon>
        <taxon>Eubacterium</taxon>
    </lineage>
</organism>
<dbReference type="AlphaFoldDB" id="A0A173RQ85"/>
<dbReference type="RefSeq" id="WP_021738605.1">
    <property type="nucleotide sequence ID" value="NZ_CABKSU010000037.1"/>
</dbReference>
<evidence type="ECO:0000313" key="4">
    <source>
        <dbReference type="EMBL" id="MSD16083.1"/>
    </source>
</evidence>
<dbReference type="Proteomes" id="UP000431304">
    <property type="component" value="Unassembled WGS sequence"/>
</dbReference>
<evidence type="ECO:0000313" key="5">
    <source>
        <dbReference type="Proteomes" id="UP000095492"/>
    </source>
</evidence>
<keyword evidence="1" id="KW-0472">Membrane</keyword>
<proteinExistence type="predicted"/>
<evidence type="ECO:0000259" key="2">
    <source>
        <dbReference type="Pfam" id="PF16982"/>
    </source>
</evidence>
<keyword evidence="1" id="KW-0812">Transmembrane</keyword>
<name>A0A173RQ85_EUBRA</name>
<gene>
    <name evidence="3" type="ORF">ERS852448_00513</name>
    <name evidence="4" type="ORF">GKE72_08340</name>
</gene>